<sequence>MRSAYIFIAIILVSAIPASSTQCADAGKYCDVLKKYCNDEKYEALTRKECAKTCGHCKVIDKTEY</sequence>
<feature type="chain" id="PRO_5005656971" evidence="2">
    <location>
        <begin position="21"/>
        <end position="65"/>
    </location>
</feature>
<evidence type="ECO:0000259" key="3">
    <source>
        <dbReference type="PROSITE" id="PS51670"/>
    </source>
</evidence>
<feature type="disulfide bond" evidence="1">
    <location>
        <begin position="23"/>
        <end position="57"/>
    </location>
</feature>
<evidence type="ECO:0000313" key="5">
    <source>
        <dbReference type="WBParaSite" id="ALUE_0001815501-mRNA-1"/>
    </source>
</evidence>
<dbReference type="SMART" id="SM00254">
    <property type="entry name" value="ShKT"/>
    <property type="match status" value="1"/>
</dbReference>
<dbReference type="Gene3D" id="1.10.10.1940">
    <property type="match status" value="1"/>
</dbReference>
<reference evidence="5" key="1">
    <citation type="submission" date="2017-02" db="UniProtKB">
        <authorList>
            <consortium name="WormBaseParasite"/>
        </authorList>
    </citation>
    <scope>IDENTIFICATION</scope>
</reference>
<evidence type="ECO:0000256" key="1">
    <source>
        <dbReference type="PROSITE-ProRule" id="PRU01005"/>
    </source>
</evidence>
<protein>
    <submittedName>
        <fullName evidence="5">ShKT domain-containing protein</fullName>
    </submittedName>
</protein>
<comment type="caution">
    <text evidence="1">Lacks conserved residue(s) required for the propagation of feature annotation.</text>
</comment>
<dbReference type="WBParaSite" id="ALUE_0001815501-mRNA-1">
    <property type="protein sequence ID" value="ALUE_0001815501-mRNA-1"/>
    <property type="gene ID" value="ALUE_0001815501"/>
</dbReference>
<organism evidence="4 5">
    <name type="scientific">Ascaris lumbricoides</name>
    <name type="common">Giant roundworm</name>
    <dbReference type="NCBI Taxonomy" id="6252"/>
    <lineage>
        <taxon>Eukaryota</taxon>
        <taxon>Metazoa</taxon>
        <taxon>Ecdysozoa</taxon>
        <taxon>Nematoda</taxon>
        <taxon>Chromadorea</taxon>
        <taxon>Rhabditida</taxon>
        <taxon>Spirurina</taxon>
        <taxon>Ascaridomorpha</taxon>
        <taxon>Ascaridoidea</taxon>
        <taxon>Ascarididae</taxon>
        <taxon>Ascaris</taxon>
    </lineage>
</organism>
<feature type="signal peptide" evidence="2">
    <location>
        <begin position="1"/>
        <end position="20"/>
    </location>
</feature>
<proteinExistence type="predicted"/>
<dbReference type="AlphaFoldDB" id="A0A0M3II34"/>
<accession>A0A0M3II34</accession>
<dbReference type="PROSITE" id="PS51670">
    <property type="entry name" value="SHKT"/>
    <property type="match status" value="1"/>
</dbReference>
<dbReference type="Pfam" id="PF01549">
    <property type="entry name" value="ShK"/>
    <property type="match status" value="1"/>
</dbReference>
<name>A0A0M3II34_ASCLU</name>
<evidence type="ECO:0000313" key="4">
    <source>
        <dbReference type="Proteomes" id="UP000036681"/>
    </source>
</evidence>
<evidence type="ECO:0000256" key="2">
    <source>
        <dbReference type="SAM" id="SignalP"/>
    </source>
</evidence>
<keyword evidence="1" id="KW-1015">Disulfide bond</keyword>
<keyword evidence="2" id="KW-0732">Signal</keyword>
<keyword evidence="4" id="KW-1185">Reference proteome</keyword>
<feature type="domain" description="ShKT" evidence="3">
    <location>
        <begin position="23"/>
        <end position="57"/>
    </location>
</feature>
<dbReference type="InterPro" id="IPR003582">
    <property type="entry name" value="ShKT_dom"/>
</dbReference>
<dbReference type="Proteomes" id="UP000036681">
    <property type="component" value="Unplaced"/>
</dbReference>